<dbReference type="SMART" id="SM00387">
    <property type="entry name" value="HATPase_c"/>
    <property type="match status" value="1"/>
</dbReference>
<keyword evidence="10" id="KW-1185">Reference proteome</keyword>
<dbReference type="SUPFAM" id="SSF55874">
    <property type="entry name" value="ATPase domain of HSP90 chaperone/DNA topoisomerase II/histidine kinase"/>
    <property type="match status" value="1"/>
</dbReference>
<dbReference type="InterPro" id="IPR003594">
    <property type="entry name" value="HATPase_dom"/>
</dbReference>
<proteinExistence type="predicted"/>
<gene>
    <name evidence="9" type="ordered locus">Arnit_1857</name>
</gene>
<dbReference type="InterPro" id="IPR003661">
    <property type="entry name" value="HisK_dim/P_dom"/>
</dbReference>
<evidence type="ECO:0000256" key="4">
    <source>
        <dbReference type="ARBA" id="ARBA00022679"/>
    </source>
</evidence>
<feature type="transmembrane region" description="Helical" evidence="7">
    <location>
        <begin position="12"/>
        <end position="34"/>
    </location>
</feature>
<keyword evidence="7" id="KW-1133">Transmembrane helix</keyword>
<accession>D5V1S7</accession>
<evidence type="ECO:0000256" key="5">
    <source>
        <dbReference type="ARBA" id="ARBA00022777"/>
    </source>
</evidence>
<evidence type="ECO:0000256" key="6">
    <source>
        <dbReference type="ARBA" id="ARBA00023012"/>
    </source>
</evidence>
<organism evidence="9 10">
    <name type="scientific">Arcobacter nitrofigilis (strain ATCC 33309 / DSM 7299 / CCUG 15893 / LMG 7604 / NCTC 12251 / CI)</name>
    <name type="common">Campylobacter nitrofigilis</name>
    <dbReference type="NCBI Taxonomy" id="572480"/>
    <lineage>
        <taxon>Bacteria</taxon>
        <taxon>Pseudomonadati</taxon>
        <taxon>Campylobacterota</taxon>
        <taxon>Epsilonproteobacteria</taxon>
        <taxon>Campylobacterales</taxon>
        <taxon>Arcobacteraceae</taxon>
        <taxon>Arcobacter</taxon>
    </lineage>
</organism>
<evidence type="ECO:0000256" key="7">
    <source>
        <dbReference type="SAM" id="Phobius"/>
    </source>
</evidence>
<dbReference type="EC" id="2.7.13.3" evidence="2"/>
<dbReference type="eggNOG" id="COG0642">
    <property type="taxonomic scope" value="Bacteria"/>
</dbReference>
<feature type="transmembrane region" description="Helical" evidence="7">
    <location>
        <begin position="40"/>
        <end position="59"/>
    </location>
</feature>
<dbReference type="OrthoDB" id="9761634at2"/>
<keyword evidence="4" id="KW-0808">Transferase</keyword>
<dbReference type="GO" id="GO:0004721">
    <property type="term" value="F:phosphoprotein phosphatase activity"/>
    <property type="evidence" value="ECO:0007669"/>
    <property type="project" value="TreeGrafter"/>
</dbReference>
<dbReference type="Gene3D" id="3.30.565.10">
    <property type="entry name" value="Histidine kinase-like ATPase, C-terminal domain"/>
    <property type="match status" value="1"/>
</dbReference>
<dbReference type="Proteomes" id="UP000000939">
    <property type="component" value="Chromosome"/>
</dbReference>
<dbReference type="HOGENOM" id="CLU_000445_89_10_7"/>
<keyword evidence="7" id="KW-0472">Membrane</keyword>
<dbReference type="Pfam" id="PF02518">
    <property type="entry name" value="HATPase_c"/>
    <property type="match status" value="1"/>
</dbReference>
<keyword evidence="7" id="KW-0812">Transmembrane</keyword>
<evidence type="ECO:0000313" key="10">
    <source>
        <dbReference type="Proteomes" id="UP000000939"/>
    </source>
</evidence>
<evidence type="ECO:0000259" key="8">
    <source>
        <dbReference type="PROSITE" id="PS50109"/>
    </source>
</evidence>
<dbReference type="KEGG" id="ant:Arnit_1857"/>
<name>D5V1S7_ARCNC</name>
<sequence precursor="true">MNIKRKNFIISNSILVAFIVIMVLLANYYLVFLFGFNEDTFIVITLVLIIFAIVLNYFLSKPLFDPLFASDTNLEKAIKETLHELNIPASTIQSNAQMLEKNLKDEKDIRRLNRIKLATNELLKLYDQMEYEIKKEIGRIDKFEFLLDEIIENSIDKFEDIKGSITIENDIKNISINSDKNGFQKVFDNLLSNAIKYNCENGIIKINMQNNLLCIFNTGNVIDTKNLFIVFEQYFQEDSNKTGFGLGLNIVKEFCDKNQIDIKIEPKENGTEIKLNLSKVIS</sequence>
<dbReference type="GO" id="GO:0016036">
    <property type="term" value="P:cellular response to phosphate starvation"/>
    <property type="evidence" value="ECO:0007669"/>
    <property type="project" value="TreeGrafter"/>
</dbReference>
<dbReference type="GO" id="GO:0005886">
    <property type="term" value="C:plasma membrane"/>
    <property type="evidence" value="ECO:0007669"/>
    <property type="project" value="TreeGrafter"/>
</dbReference>
<keyword evidence="3" id="KW-0597">Phosphoprotein</keyword>
<keyword evidence="6" id="KW-0902">Two-component regulatory system</keyword>
<evidence type="ECO:0000256" key="1">
    <source>
        <dbReference type="ARBA" id="ARBA00000085"/>
    </source>
</evidence>
<dbReference type="InterPro" id="IPR036890">
    <property type="entry name" value="HATPase_C_sf"/>
</dbReference>
<dbReference type="PROSITE" id="PS50109">
    <property type="entry name" value="HIS_KIN"/>
    <property type="match status" value="1"/>
</dbReference>
<dbReference type="CDD" id="cd00082">
    <property type="entry name" value="HisKA"/>
    <property type="match status" value="1"/>
</dbReference>
<feature type="domain" description="Histidine kinase" evidence="8">
    <location>
        <begin position="80"/>
        <end position="281"/>
    </location>
</feature>
<dbReference type="GO" id="GO:0000155">
    <property type="term" value="F:phosphorelay sensor kinase activity"/>
    <property type="evidence" value="ECO:0007669"/>
    <property type="project" value="InterPro"/>
</dbReference>
<keyword evidence="5 9" id="KW-0418">Kinase</keyword>
<evidence type="ECO:0000256" key="3">
    <source>
        <dbReference type="ARBA" id="ARBA00022553"/>
    </source>
</evidence>
<evidence type="ECO:0000313" key="9">
    <source>
        <dbReference type="EMBL" id="ADG93511.1"/>
    </source>
</evidence>
<reference evidence="9 10" key="1">
    <citation type="journal article" date="2010" name="Stand. Genomic Sci.">
        <title>Complete genome sequence of Arcobacter nitrofigilis type strain (CI).</title>
        <authorList>
            <person name="Pati A."/>
            <person name="Gronow S."/>
            <person name="Lapidus A."/>
            <person name="Copeland A."/>
            <person name="Glavina Del Rio T."/>
            <person name="Nolan M."/>
            <person name="Lucas S."/>
            <person name="Tice H."/>
            <person name="Cheng J.F."/>
            <person name="Han C."/>
            <person name="Chertkov O."/>
            <person name="Bruce D."/>
            <person name="Tapia R."/>
            <person name="Goodwin L."/>
            <person name="Pitluck S."/>
            <person name="Liolios K."/>
            <person name="Ivanova N."/>
            <person name="Mavromatis K."/>
            <person name="Chen A."/>
            <person name="Palaniappan K."/>
            <person name="Land M."/>
            <person name="Hauser L."/>
            <person name="Chang Y.J."/>
            <person name="Jeffries C.D."/>
            <person name="Detter J.C."/>
            <person name="Rohde M."/>
            <person name="Goker M."/>
            <person name="Bristow J."/>
            <person name="Eisen J.A."/>
            <person name="Markowitz V."/>
            <person name="Hugenholtz P."/>
            <person name="Klenk H.P."/>
            <person name="Kyrpides N.C."/>
        </authorList>
    </citation>
    <scope>NUCLEOTIDE SEQUENCE [LARGE SCALE GENOMIC DNA]</scope>
    <source>
        <strain evidence="10">ATCC 33309 / DSM 7299 / CCUG 15893 / LMG 7604 / NCTC 12251 / CI</strain>
    </source>
</reference>
<dbReference type="PANTHER" id="PTHR45453">
    <property type="entry name" value="PHOSPHATE REGULON SENSOR PROTEIN PHOR"/>
    <property type="match status" value="1"/>
</dbReference>
<dbReference type="EMBL" id="CP001999">
    <property type="protein sequence ID" value="ADG93511.1"/>
    <property type="molecule type" value="Genomic_DNA"/>
</dbReference>
<protein>
    <recommendedName>
        <fullName evidence="2">histidine kinase</fullName>
        <ecNumber evidence="2">2.7.13.3</ecNumber>
    </recommendedName>
</protein>
<dbReference type="PANTHER" id="PTHR45453:SF1">
    <property type="entry name" value="PHOSPHATE REGULON SENSOR PROTEIN PHOR"/>
    <property type="match status" value="1"/>
</dbReference>
<dbReference type="AlphaFoldDB" id="D5V1S7"/>
<comment type="catalytic activity">
    <reaction evidence="1">
        <text>ATP + protein L-histidine = ADP + protein N-phospho-L-histidine.</text>
        <dbReference type="EC" id="2.7.13.3"/>
    </reaction>
</comment>
<dbReference type="InterPro" id="IPR005467">
    <property type="entry name" value="His_kinase_dom"/>
</dbReference>
<dbReference type="STRING" id="572480.Arnit_1857"/>
<dbReference type="RefSeq" id="WP_013135656.1">
    <property type="nucleotide sequence ID" value="NC_014166.1"/>
</dbReference>
<dbReference type="InterPro" id="IPR050351">
    <property type="entry name" value="BphY/WalK/GraS-like"/>
</dbReference>
<evidence type="ECO:0000256" key="2">
    <source>
        <dbReference type="ARBA" id="ARBA00012438"/>
    </source>
</evidence>